<proteinExistence type="predicted"/>
<accession>A0ABU1P706</accession>
<sequence>MVILLKYKLAVRSLQMRQSVKEKMMTAPVQQLFHTSMEERMSQASALADVEISAEFTSDLEKMKSIPKKSYR</sequence>
<dbReference type="RefSeq" id="WP_310502853.1">
    <property type="nucleotide sequence ID" value="NZ_JAVDSB010000032.1"/>
</dbReference>
<dbReference type="Proteomes" id="UP001267290">
    <property type="component" value="Unassembled WGS sequence"/>
</dbReference>
<protein>
    <submittedName>
        <fullName evidence="1">Uncharacterized protein</fullName>
    </submittedName>
</protein>
<dbReference type="EMBL" id="JAVDSB010000032">
    <property type="protein sequence ID" value="MDR6555543.1"/>
    <property type="molecule type" value="Genomic_DNA"/>
</dbReference>
<evidence type="ECO:0000313" key="2">
    <source>
        <dbReference type="Proteomes" id="UP001267290"/>
    </source>
</evidence>
<organism evidence="1 2">
    <name type="scientific">Paenibacillus qinlingensis</name>
    <dbReference type="NCBI Taxonomy" id="1837343"/>
    <lineage>
        <taxon>Bacteria</taxon>
        <taxon>Bacillati</taxon>
        <taxon>Bacillota</taxon>
        <taxon>Bacilli</taxon>
        <taxon>Bacillales</taxon>
        <taxon>Paenibacillaceae</taxon>
        <taxon>Paenibacillus</taxon>
    </lineage>
</organism>
<comment type="caution">
    <text evidence="1">The sequence shown here is derived from an EMBL/GenBank/DDBJ whole genome shotgun (WGS) entry which is preliminary data.</text>
</comment>
<reference evidence="1 2" key="1">
    <citation type="submission" date="2023-07" db="EMBL/GenBank/DDBJ databases">
        <title>Sorghum-associated microbial communities from plants grown in Nebraska, USA.</title>
        <authorList>
            <person name="Schachtman D."/>
        </authorList>
    </citation>
    <scope>NUCLEOTIDE SEQUENCE [LARGE SCALE GENOMIC DNA]</scope>
    <source>
        <strain evidence="1 2">CC258</strain>
    </source>
</reference>
<name>A0ABU1P706_9BACL</name>
<gene>
    <name evidence="1" type="ORF">J2736_006805</name>
</gene>
<evidence type="ECO:0000313" key="1">
    <source>
        <dbReference type="EMBL" id="MDR6555543.1"/>
    </source>
</evidence>
<keyword evidence="2" id="KW-1185">Reference proteome</keyword>